<evidence type="ECO:0000259" key="2">
    <source>
        <dbReference type="SMART" id="SM01080"/>
    </source>
</evidence>
<name>A0A7Y3W456_9PROT</name>
<dbReference type="Pfam" id="PF05226">
    <property type="entry name" value="CHASE2"/>
    <property type="match status" value="1"/>
</dbReference>
<dbReference type="EMBL" id="JABFCX010000002">
    <property type="protein sequence ID" value="NNU14902.1"/>
    <property type="molecule type" value="Genomic_DNA"/>
</dbReference>
<evidence type="ECO:0000256" key="1">
    <source>
        <dbReference type="SAM" id="Phobius"/>
    </source>
</evidence>
<dbReference type="InterPro" id="IPR007890">
    <property type="entry name" value="CHASE2"/>
</dbReference>
<gene>
    <name evidence="3" type="ORF">HK107_01015</name>
</gene>
<keyword evidence="4" id="KW-1185">Reference proteome</keyword>
<comment type="caution">
    <text evidence="3">The sequence shown here is derived from an EMBL/GenBank/DDBJ whole genome shotgun (WGS) entry which is preliminary data.</text>
</comment>
<keyword evidence="1" id="KW-1133">Transmembrane helix</keyword>
<dbReference type="Proteomes" id="UP000536835">
    <property type="component" value="Unassembled WGS sequence"/>
</dbReference>
<dbReference type="AlphaFoldDB" id="A0A7Y3W456"/>
<feature type="transmembrane region" description="Helical" evidence="1">
    <location>
        <begin position="433"/>
        <end position="451"/>
    </location>
</feature>
<protein>
    <submittedName>
        <fullName evidence="3">CHASE2 domain-containing protein</fullName>
    </submittedName>
</protein>
<feature type="domain" description="CHASE2" evidence="2">
    <location>
        <begin position="40"/>
        <end position="375"/>
    </location>
</feature>
<evidence type="ECO:0000313" key="3">
    <source>
        <dbReference type="EMBL" id="NNU14902.1"/>
    </source>
</evidence>
<sequence>MGSETHTAPGGASTFARLAVGPLALLLVSLIDAFGLDTASSQVSLAVVQRLFAPLYPDDAQDQVLVVEITDQDLPLSPDSPPGGWPAKFDDYATLIEVIGGQEGQRPRAVFFDIFLDRAPTIDDPVDHLCEVIANLEQQGVPLFFASLIESRQRGLPRSLAACPNPVRTASADWTGSAENMTFLGVPGEGVTDEPVAAQALFQAAATETVSLAMERAIAAHPEMTIMWGSAPPVSNPDCADYDTETLAGRLGRSAELVAKSIVLDRGARETVQAQQPCAYHARLSPGNVLSDNSRIRSFLQRQYFTDRYVLVGASISGIPDDIRSPVHGTLPGVYLHAMALDNLLVWQDRFVRPAPDLQLPLVDDWAVSLDTLFEAGVLALIAWQMFVATRPADQSRGLAASIFLRVRMTLSLIFILAATVGLTFVVMRWTPYNWGGVFVAGLAMIWPWSYQLEDKS</sequence>
<reference evidence="3 4" key="1">
    <citation type="submission" date="2020-05" db="EMBL/GenBank/DDBJ databases">
        <title>Parvularcula mediterraneae sp. nov., isolated from polypropylene straw from shallow seawater of the seashore of Laganas in Zakynthos island, Greece.</title>
        <authorList>
            <person name="Szabo I."/>
            <person name="Al-Omari J."/>
            <person name="Rado J."/>
            <person name="Szerdahelyi G.S."/>
        </authorList>
    </citation>
    <scope>NUCLEOTIDE SEQUENCE [LARGE SCALE GENOMIC DNA]</scope>
    <source>
        <strain evidence="3 4">ZS-1/3</strain>
    </source>
</reference>
<dbReference type="RefSeq" id="WP_173195935.1">
    <property type="nucleotide sequence ID" value="NZ_JABFCX010000002.1"/>
</dbReference>
<feature type="transmembrane region" description="Helical" evidence="1">
    <location>
        <begin position="409"/>
        <end position="427"/>
    </location>
</feature>
<evidence type="ECO:0000313" key="4">
    <source>
        <dbReference type="Proteomes" id="UP000536835"/>
    </source>
</evidence>
<dbReference type="SMART" id="SM01080">
    <property type="entry name" value="CHASE2"/>
    <property type="match status" value="1"/>
</dbReference>
<accession>A0A7Y3W456</accession>
<proteinExistence type="predicted"/>
<keyword evidence="1" id="KW-0812">Transmembrane</keyword>
<organism evidence="3 4">
    <name type="scientific">Parvularcula mediterranea</name>
    <dbReference type="NCBI Taxonomy" id="2732508"/>
    <lineage>
        <taxon>Bacteria</taxon>
        <taxon>Pseudomonadati</taxon>
        <taxon>Pseudomonadota</taxon>
        <taxon>Alphaproteobacteria</taxon>
        <taxon>Parvularculales</taxon>
        <taxon>Parvularculaceae</taxon>
        <taxon>Parvularcula</taxon>
    </lineage>
</organism>
<keyword evidence="1" id="KW-0472">Membrane</keyword>